<dbReference type="GO" id="GO:0071949">
    <property type="term" value="F:FAD binding"/>
    <property type="evidence" value="ECO:0007669"/>
    <property type="project" value="InterPro"/>
</dbReference>
<dbReference type="InterPro" id="IPR016166">
    <property type="entry name" value="FAD-bd_PCMH"/>
</dbReference>
<evidence type="ECO:0000256" key="1">
    <source>
        <dbReference type="ARBA" id="ARBA00001974"/>
    </source>
</evidence>
<dbReference type="SUPFAM" id="SSF56176">
    <property type="entry name" value="FAD-binding/transporter-associated domain-like"/>
    <property type="match status" value="1"/>
</dbReference>
<evidence type="ECO:0000256" key="2">
    <source>
        <dbReference type="ARBA" id="ARBA00005466"/>
    </source>
</evidence>
<keyword evidence="5" id="KW-0560">Oxidoreductase</keyword>
<dbReference type="PANTHER" id="PTHR42973:SF39">
    <property type="entry name" value="FAD-BINDING PCMH-TYPE DOMAIN-CONTAINING PROTEIN"/>
    <property type="match status" value="1"/>
</dbReference>
<gene>
    <name evidence="7" type="ORF">DBRI00130_LOCUS34504</name>
</gene>
<dbReference type="GO" id="GO:0016491">
    <property type="term" value="F:oxidoreductase activity"/>
    <property type="evidence" value="ECO:0007669"/>
    <property type="project" value="UniProtKB-KW"/>
</dbReference>
<comment type="similarity">
    <text evidence="2">Belongs to the oxygen-dependent FAD-linked oxidoreductase family.</text>
</comment>
<dbReference type="AlphaFoldDB" id="A0A7S4WD41"/>
<reference evidence="7" key="1">
    <citation type="submission" date="2021-01" db="EMBL/GenBank/DDBJ databases">
        <authorList>
            <person name="Corre E."/>
            <person name="Pelletier E."/>
            <person name="Niang G."/>
            <person name="Scheremetjew M."/>
            <person name="Finn R."/>
            <person name="Kale V."/>
            <person name="Holt S."/>
            <person name="Cochrane G."/>
            <person name="Meng A."/>
            <person name="Brown T."/>
            <person name="Cohen L."/>
        </authorList>
    </citation>
    <scope>NUCLEOTIDE SEQUENCE</scope>
    <source>
        <strain evidence="7">GSO104</strain>
    </source>
</reference>
<dbReference type="InterPro" id="IPR016169">
    <property type="entry name" value="FAD-bd_PCMH_sub2"/>
</dbReference>
<dbReference type="EMBL" id="HBNS01044521">
    <property type="protein sequence ID" value="CAE4644310.1"/>
    <property type="molecule type" value="Transcribed_RNA"/>
</dbReference>
<organism evidence="7">
    <name type="scientific">Ditylum brightwellii</name>
    <dbReference type="NCBI Taxonomy" id="49249"/>
    <lineage>
        <taxon>Eukaryota</taxon>
        <taxon>Sar</taxon>
        <taxon>Stramenopiles</taxon>
        <taxon>Ochrophyta</taxon>
        <taxon>Bacillariophyta</taxon>
        <taxon>Mediophyceae</taxon>
        <taxon>Lithodesmiophycidae</taxon>
        <taxon>Lithodesmiales</taxon>
        <taxon>Lithodesmiaceae</taxon>
        <taxon>Ditylum</taxon>
    </lineage>
</organism>
<dbReference type="PROSITE" id="PS51387">
    <property type="entry name" value="FAD_PCMH"/>
    <property type="match status" value="1"/>
</dbReference>
<evidence type="ECO:0000313" key="7">
    <source>
        <dbReference type="EMBL" id="CAE4644310.1"/>
    </source>
</evidence>
<dbReference type="Pfam" id="PF08031">
    <property type="entry name" value="BBE"/>
    <property type="match status" value="1"/>
</dbReference>
<dbReference type="InterPro" id="IPR006093">
    <property type="entry name" value="Oxy_OxRdtase_FAD_BS"/>
</dbReference>
<dbReference type="PANTHER" id="PTHR42973">
    <property type="entry name" value="BINDING OXIDOREDUCTASE, PUTATIVE (AFU_ORTHOLOGUE AFUA_1G17690)-RELATED"/>
    <property type="match status" value="1"/>
</dbReference>
<dbReference type="Pfam" id="PF01565">
    <property type="entry name" value="FAD_binding_4"/>
    <property type="match status" value="1"/>
</dbReference>
<evidence type="ECO:0000256" key="5">
    <source>
        <dbReference type="ARBA" id="ARBA00023002"/>
    </source>
</evidence>
<dbReference type="Gene3D" id="3.30.465.10">
    <property type="match status" value="2"/>
</dbReference>
<dbReference type="PROSITE" id="PS00862">
    <property type="entry name" value="OX2_COVAL_FAD"/>
    <property type="match status" value="1"/>
</dbReference>
<sequence length="630" mass="70255">MCSPPRSLYRLRTCLEQSFPPSDERYGYFNLPQIVYPADPDFSSARRTDYGNAQPAVVVMAETADDVRNAVTCAAEAGYRISPRGRGHSYQTLSNSNGYVVIDCSLLCKPEEFVFSHEEGDWILEGQKYIGTVYSGSGCTNAVMLAATAKEFAPEEGALFATGTCPSVGITGYLLGGGSGDVTPSTGWGSDDVLELRAVIWNGTNAEYITANKEENADFFWASLGGGGGLGVITDIKTAIVQSPEPLPHEDRRKFLYIQNLEFHYFGEESKREGLESFRRFLYEKTEESHKFGGGGFLHSESFRLNGIYLGSADEFIESFGKNGLLQDIPPVLGYHTIYRKMTSEADTLEDVCDGTGPCQDWPNFHGAIIEFESYGEAMLYKLCDQVAVVMGRTQTSGDWCKDLKISPDNCVSGKYDEHFSHKLPICEKRGVLDALLEAAYDPESFFNHGGPPEWWLDLAIKDGRVPYKDTDDLPTSLGGLLIPDVDVDTLIKISDVGTGINHFQHGAPMQFSSDYNAVAHRDTAILIEFLRGEEQRNKLLEIISEHYDDGELGFQGYYNYMNPVGNPNWRKYYFGDNYERLSETKLKYDQYNFFGNVQQVEPAIPKKKKTAEKGDFDRVDSVYMRGVQG</sequence>
<keyword evidence="4" id="KW-0274">FAD</keyword>
<dbReference type="InterPro" id="IPR050416">
    <property type="entry name" value="FAD-linked_Oxidoreductase"/>
</dbReference>
<feature type="domain" description="FAD-binding PCMH-type" evidence="6">
    <location>
        <begin position="51"/>
        <end position="243"/>
    </location>
</feature>
<name>A0A7S4WD41_9STRA</name>
<accession>A0A7S4WD41</accession>
<dbReference type="InterPro" id="IPR006094">
    <property type="entry name" value="Oxid_FAD_bind_N"/>
</dbReference>
<protein>
    <recommendedName>
        <fullName evidence="6">FAD-binding PCMH-type domain-containing protein</fullName>
    </recommendedName>
</protein>
<proteinExistence type="inferred from homology"/>
<dbReference type="InterPro" id="IPR012951">
    <property type="entry name" value="BBE"/>
</dbReference>
<evidence type="ECO:0000256" key="3">
    <source>
        <dbReference type="ARBA" id="ARBA00022630"/>
    </source>
</evidence>
<evidence type="ECO:0000256" key="4">
    <source>
        <dbReference type="ARBA" id="ARBA00022827"/>
    </source>
</evidence>
<keyword evidence="3" id="KW-0285">Flavoprotein</keyword>
<dbReference type="InterPro" id="IPR036318">
    <property type="entry name" value="FAD-bd_PCMH-like_sf"/>
</dbReference>
<evidence type="ECO:0000259" key="6">
    <source>
        <dbReference type="PROSITE" id="PS51387"/>
    </source>
</evidence>
<comment type="cofactor">
    <cofactor evidence="1">
        <name>FAD</name>
        <dbReference type="ChEBI" id="CHEBI:57692"/>
    </cofactor>
</comment>